<protein>
    <submittedName>
        <fullName evidence="1">Uncharacterized protein</fullName>
    </submittedName>
</protein>
<reference evidence="1" key="1">
    <citation type="submission" date="2022-09" db="EMBL/GenBank/DDBJ databases">
        <title>Intensive care unit water sources are persistently colonized with multi-drug resistant bacteria and are the site of extensive horizontal gene transfer of antibiotic resistance genes.</title>
        <authorList>
            <person name="Diorio-Toth L."/>
        </authorList>
    </citation>
    <scope>NUCLEOTIDE SEQUENCE</scope>
    <source>
        <strain evidence="1">GD03947</strain>
    </source>
</reference>
<evidence type="ECO:0000313" key="2">
    <source>
        <dbReference type="Proteomes" id="UP001158500"/>
    </source>
</evidence>
<proteinExistence type="predicted"/>
<gene>
    <name evidence="1" type="ORF">N5C32_10835</name>
</gene>
<accession>A0AA42TGE0</accession>
<comment type="caution">
    <text evidence="1">The sequence shown here is derived from an EMBL/GenBank/DDBJ whole genome shotgun (WGS) entry which is preliminary data.</text>
</comment>
<evidence type="ECO:0000313" key="1">
    <source>
        <dbReference type="EMBL" id="MDH1236534.1"/>
    </source>
</evidence>
<organism evidence="1 2">
    <name type="scientific">Stutzerimonas stutzeri</name>
    <name type="common">Pseudomonas stutzeri</name>
    <dbReference type="NCBI Taxonomy" id="316"/>
    <lineage>
        <taxon>Bacteria</taxon>
        <taxon>Pseudomonadati</taxon>
        <taxon>Pseudomonadota</taxon>
        <taxon>Gammaproteobacteria</taxon>
        <taxon>Pseudomonadales</taxon>
        <taxon>Pseudomonadaceae</taxon>
        <taxon>Stutzerimonas</taxon>
    </lineage>
</organism>
<dbReference type="Proteomes" id="UP001158500">
    <property type="component" value="Unassembled WGS sequence"/>
</dbReference>
<dbReference type="EMBL" id="JAOCAE010000006">
    <property type="protein sequence ID" value="MDH1236534.1"/>
    <property type="molecule type" value="Genomic_DNA"/>
</dbReference>
<dbReference type="RefSeq" id="WP_279641446.1">
    <property type="nucleotide sequence ID" value="NZ_JAOCAE010000006.1"/>
</dbReference>
<sequence>MVMLTEAHEQYADPRRAVFLMADPSRNYSAAMFDTEFLSTDDAIESLEAILNKLYALRQQEEQGDPA</sequence>
<dbReference type="AlphaFoldDB" id="A0AA42TGE0"/>
<name>A0AA42TGE0_STUST</name>